<dbReference type="SMART" id="SM00733">
    <property type="entry name" value="Mterf"/>
    <property type="match status" value="5"/>
</dbReference>
<evidence type="ECO:0000256" key="3">
    <source>
        <dbReference type="ARBA" id="ARBA00022946"/>
    </source>
</evidence>
<sequence length="406" mass="46703">MRSKLNALIRLYSILPTAQNLHTFFSNASPFKPIICCPRFYVKPVLAVREDFAKKLAIIRDGTDPPVEVSDHVENIATVRNRKSSEEVSNALMRWGCTEHDVSIIFLRNPSLRNMTVKCLQSKLQILRNLGICSSDLVKIMQCRPRFLSCRLSTDLEERIEYLLNLFGSREILLKAILRNPSLLNYDLHGRMKLVVATYESVGVSRDDLIPMLLSRPTLIPRCVLDDEKMDYIRRTGVSKDSKMYKYVVTIFSVSRTETICEKIANLEKFGFSKDEVLKLFGRNPFILTFSTDKVQRNMTFICATMKLPAKTVLDEPFLLCKNLETWLRPRFFLGQKIDDMDLAPRVNGPVILTALRMTEKRFIKAFINCHPEAVAEELIMFYKSAKCIKRIAGSSKKCIRYGFPF</sequence>
<protein>
    <submittedName>
        <fullName evidence="4">OLC1v1037196C1</fullName>
    </submittedName>
</protein>
<dbReference type="PANTHER" id="PTHR13068:SF223">
    <property type="entry name" value="MITOCHONDRIAL TRANSCRIPTION TERMINATION FACTOR FAMILY PROTEIN"/>
    <property type="match status" value="1"/>
</dbReference>
<evidence type="ECO:0000256" key="2">
    <source>
        <dbReference type="ARBA" id="ARBA00022472"/>
    </source>
</evidence>
<dbReference type="Gene3D" id="1.25.70.10">
    <property type="entry name" value="Transcription termination factor 3, mitochondrial"/>
    <property type="match status" value="1"/>
</dbReference>
<keyword evidence="2" id="KW-0804">Transcription</keyword>
<keyword evidence="2" id="KW-0805">Transcription regulation</keyword>
<dbReference type="AlphaFoldDB" id="A0AAV1D0A1"/>
<accession>A0AAV1D0A1</accession>
<organism evidence="4 5">
    <name type="scientific">Oldenlandia corymbosa var. corymbosa</name>
    <dbReference type="NCBI Taxonomy" id="529605"/>
    <lineage>
        <taxon>Eukaryota</taxon>
        <taxon>Viridiplantae</taxon>
        <taxon>Streptophyta</taxon>
        <taxon>Embryophyta</taxon>
        <taxon>Tracheophyta</taxon>
        <taxon>Spermatophyta</taxon>
        <taxon>Magnoliopsida</taxon>
        <taxon>eudicotyledons</taxon>
        <taxon>Gunneridae</taxon>
        <taxon>Pentapetalae</taxon>
        <taxon>asterids</taxon>
        <taxon>lamiids</taxon>
        <taxon>Gentianales</taxon>
        <taxon>Rubiaceae</taxon>
        <taxon>Rubioideae</taxon>
        <taxon>Spermacoceae</taxon>
        <taxon>Hedyotis-Oldenlandia complex</taxon>
        <taxon>Oldenlandia</taxon>
    </lineage>
</organism>
<reference evidence="4" key="1">
    <citation type="submission" date="2023-03" db="EMBL/GenBank/DDBJ databases">
        <authorList>
            <person name="Julca I."/>
        </authorList>
    </citation>
    <scope>NUCLEOTIDE SEQUENCE</scope>
</reference>
<dbReference type="GO" id="GO:0006353">
    <property type="term" value="P:DNA-templated transcription termination"/>
    <property type="evidence" value="ECO:0007669"/>
    <property type="project" value="UniProtKB-KW"/>
</dbReference>
<keyword evidence="2" id="KW-0806">Transcription termination</keyword>
<dbReference type="FunFam" id="1.25.70.10:FF:000026">
    <property type="entry name" value="Mitochondrial transcription termination factor family protein"/>
    <property type="match status" value="1"/>
</dbReference>
<dbReference type="Proteomes" id="UP001161247">
    <property type="component" value="Chromosome 3"/>
</dbReference>
<evidence type="ECO:0000313" key="5">
    <source>
        <dbReference type="Proteomes" id="UP001161247"/>
    </source>
</evidence>
<keyword evidence="5" id="KW-1185">Reference proteome</keyword>
<gene>
    <name evidence="4" type="ORF">OLC1_LOCUS10121</name>
</gene>
<dbReference type="InterPro" id="IPR003690">
    <property type="entry name" value="MTERF"/>
</dbReference>
<dbReference type="InterPro" id="IPR038538">
    <property type="entry name" value="MTERF_sf"/>
</dbReference>
<evidence type="ECO:0000313" key="4">
    <source>
        <dbReference type="EMBL" id="CAI9100243.1"/>
    </source>
</evidence>
<keyword evidence="3" id="KW-0809">Transit peptide</keyword>
<evidence type="ECO:0000256" key="1">
    <source>
        <dbReference type="ARBA" id="ARBA00007692"/>
    </source>
</evidence>
<name>A0AAV1D0A1_OLDCO</name>
<dbReference type="GO" id="GO:0003676">
    <property type="term" value="F:nucleic acid binding"/>
    <property type="evidence" value="ECO:0007669"/>
    <property type="project" value="InterPro"/>
</dbReference>
<dbReference type="PANTHER" id="PTHR13068">
    <property type="entry name" value="CGI-12 PROTEIN-RELATED"/>
    <property type="match status" value="1"/>
</dbReference>
<comment type="similarity">
    <text evidence="1">Belongs to the mTERF family.</text>
</comment>
<proteinExistence type="inferred from homology"/>
<dbReference type="EMBL" id="OX459120">
    <property type="protein sequence ID" value="CAI9100243.1"/>
    <property type="molecule type" value="Genomic_DNA"/>
</dbReference>
<dbReference type="Pfam" id="PF02536">
    <property type="entry name" value="mTERF"/>
    <property type="match status" value="1"/>
</dbReference>